<accession>E0NI76</accession>
<comment type="caution">
    <text evidence="1">The sequence shown here is derived from an EMBL/GenBank/DDBJ whole genome shotgun (WGS) entry which is preliminary data.</text>
</comment>
<evidence type="ECO:0000313" key="2">
    <source>
        <dbReference type="Proteomes" id="UP000004470"/>
    </source>
</evidence>
<evidence type="ECO:0000313" key="1">
    <source>
        <dbReference type="EMBL" id="EFL94839.1"/>
    </source>
</evidence>
<reference evidence="1" key="1">
    <citation type="submission" date="2010-07" db="EMBL/GenBank/DDBJ databases">
        <authorList>
            <person name="Muzny D."/>
            <person name="Qin X."/>
            <person name="Deng J."/>
            <person name="Jiang H."/>
            <person name="Liu Y."/>
            <person name="Qu J."/>
            <person name="Song X.-Z."/>
            <person name="Zhang L."/>
            <person name="Thornton R."/>
            <person name="Coyle M."/>
            <person name="Francisco L."/>
            <person name="Jackson L."/>
            <person name="Javaid M."/>
            <person name="Korchina V."/>
            <person name="Kovar C."/>
            <person name="Mata R."/>
            <person name="Mathew T."/>
            <person name="Ngo R."/>
            <person name="Nguyen L."/>
            <person name="Nguyen N."/>
            <person name="Okwuonu G."/>
            <person name="Ongeri F."/>
            <person name="Pham C."/>
            <person name="Simmons D."/>
            <person name="Wilczek-Boney K."/>
            <person name="Hale W."/>
            <person name="Jakkamsetti A."/>
            <person name="Pham P."/>
            <person name="Ruth R."/>
            <person name="San Lucas F."/>
            <person name="Warren J."/>
            <person name="Zhang J."/>
            <person name="Zhao Z."/>
            <person name="Zhou C."/>
            <person name="Zhu D."/>
            <person name="Lee S."/>
            <person name="Bess C."/>
            <person name="Blankenburg K."/>
            <person name="Forbes L."/>
            <person name="Fu Q."/>
            <person name="Gubbala S."/>
            <person name="Hirani K."/>
            <person name="Jayaseelan J.C."/>
            <person name="Lara F."/>
            <person name="Munidasa M."/>
            <person name="Palculict T."/>
            <person name="Patil S."/>
            <person name="Pu L.-L."/>
            <person name="Saada N."/>
            <person name="Tang L."/>
            <person name="Weissenberger G."/>
            <person name="Zhu Y."/>
            <person name="Hemphill L."/>
            <person name="Shang Y."/>
            <person name="Youmans B."/>
            <person name="Ayvaz T."/>
            <person name="Ross M."/>
            <person name="Santibanez J."/>
            <person name="Aqrawi P."/>
            <person name="Gross S."/>
            <person name="Joshi V."/>
            <person name="Fowler G."/>
            <person name="Nazareth L."/>
            <person name="Reid J."/>
            <person name="Worley K."/>
            <person name="Petrosino J."/>
            <person name="Highlander S."/>
            <person name="Gibbs R."/>
        </authorList>
    </citation>
    <scope>NUCLEOTIDE SEQUENCE [LARGE SCALE GENOMIC DNA]</scope>
    <source>
        <strain evidence="1">DSM 20284</strain>
    </source>
</reference>
<name>E0NI76_PEDAC</name>
<proteinExistence type="predicted"/>
<dbReference type="EMBL" id="AEEG01000009">
    <property type="protein sequence ID" value="EFL94839.1"/>
    <property type="molecule type" value="Genomic_DNA"/>
</dbReference>
<dbReference type="HOGENOM" id="CLU_2539546_0_0_9"/>
<keyword evidence="2" id="KW-1185">Reference proteome</keyword>
<dbReference type="Proteomes" id="UP000004470">
    <property type="component" value="Unassembled WGS sequence"/>
</dbReference>
<dbReference type="AlphaFoldDB" id="E0NI76"/>
<gene>
    <name evidence="1" type="ORF">HMPREF0623_1707</name>
</gene>
<sequence length="83" mass="9267">MLADDLLDDLATFSVLLELEDVSELEVEWLPQLAKVNGKTAKIAIDAIFFMVKSSPRIDEFSANNLVNSSILKQNCKVRKSLI</sequence>
<organism evidence="1 2">
    <name type="scientific">Pediococcus acidilactici DSM 20284</name>
    <dbReference type="NCBI Taxonomy" id="862514"/>
    <lineage>
        <taxon>Bacteria</taxon>
        <taxon>Bacillati</taxon>
        <taxon>Bacillota</taxon>
        <taxon>Bacilli</taxon>
        <taxon>Lactobacillales</taxon>
        <taxon>Lactobacillaceae</taxon>
        <taxon>Pediococcus</taxon>
        <taxon>Pediococcus acidilactici group</taxon>
    </lineage>
</organism>
<protein>
    <submittedName>
        <fullName evidence="1">Uncharacterized protein</fullName>
    </submittedName>
</protein>